<organism evidence="1 2">
    <name type="scientific">Saccharopolyspora rosea</name>
    <dbReference type="NCBI Taxonomy" id="524884"/>
    <lineage>
        <taxon>Bacteria</taxon>
        <taxon>Bacillati</taxon>
        <taxon>Actinomycetota</taxon>
        <taxon>Actinomycetes</taxon>
        <taxon>Pseudonocardiales</taxon>
        <taxon>Pseudonocardiaceae</taxon>
        <taxon>Saccharopolyspora</taxon>
    </lineage>
</organism>
<dbReference type="Proteomes" id="UP001597018">
    <property type="component" value="Unassembled WGS sequence"/>
</dbReference>
<gene>
    <name evidence="1" type="ORF">ACFQ16_13780</name>
</gene>
<dbReference type="NCBIfam" id="NF041205">
    <property type="entry name" value="VdcD"/>
    <property type="match status" value="1"/>
</dbReference>
<proteinExistence type="predicted"/>
<dbReference type="InterPro" id="IPR047707">
    <property type="entry name" value="VdcD-like"/>
</dbReference>
<evidence type="ECO:0000313" key="2">
    <source>
        <dbReference type="Proteomes" id="UP001597018"/>
    </source>
</evidence>
<reference evidence="2" key="1">
    <citation type="journal article" date="2019" name="Int. J. Syst. Evol. Microbiol.">
        <title>The Global Catalogue of Microorganisms (GCM) 10K type strain sequencing project: providing services to taxonomists for standard genome sequencing and annotation.</title>
        <authorList>
            <consortium name="The Broad Institute Genomics Platform"/>
            <consortium name="The Broad Institute Genome Sequencing Center for Infectious Disease"/>
            <person name="Wu L."/>
            <person name="Ma J."/>
        </authorList>
    </citation>
    <scope>NUCLEOTIDE SEQUENCE [LARGE SCALE GENOMIC DNA]</scope>
    <source>
        <strain evidence="2">CCUG 56401</strain>
    </source>
</reference>
<dbReference type="EMBL" id="JBHTIW010000008">
    <property type="protein sequence ID" value="MFD0920818.1"/>
    <property type="molecule type" value="Genomic_DNA"/>
</dbReference>
<accession>A0ABW3FT01</accession>
<comment type="caution">
    <text evidence="1">The sequence shown here is derived from an EMBL/GenBank/DDBJ whole genome shotgun (WGS) entry which is preliminary data.</text>
</comment>
<dbReference type="RefSeq" id="WP_263246944.1">
    <property type="nucleotide sequence ID" value="NZ_BAABLT010000006.1"/>
</dbReference>
<evidence type="ECO:0000313" key="1">
    <source>
        <dbReference type="EMBL" id="MFD0920818.1"/>
    </source>
</evidence>
<name>A0ABW3FT01_9PSEU</name>
<protein>
    <submittedName>
        <fullName evidence="1">Non-oxidative hydroxyarylic acid decarboxylases subunit D</fullName>
    </submittedName>
</protein>
<dbReference type="Pfam" id="PF26358">
    <property type="entry name" value="EcdD_BsdD_detox"/>
    <property type="match status" value="1"/>
</dbReference>
<sequence>MSSARNTTVCPRCEEPAVRVMTTSPVPGKWTMYVCDTCFYSYRSTEGPAATDPAAFPADWKVDPADIPGMPAMPPVPQRRR</sequence>
<keyword evidence="2" id="KW-1185">Reference proteome</keyword>